<sequence>MANVTPELVKALFTGFAKNFKEGLAKAPSQYSKIATTVKSTTASNTYGWLGQMPKLTEWIGKRTITAIQSHGYAIVNKDWASGVEIKRTDIEDDNIGIYSPLIEELGRSAGEQPDELVFGALKAGFTTECYDGQYFFDTDHPVGTNVDGTSPKSVSNITDDSTSTSVDDSWYLLDCSRSLKPIIFQERKAPTPAQMTDANAQKVFEENVYTYGVDSRCNVGYGFWQMAHAVKGKLTAENLWKAIEAMRAVRGDGDKRLGIKPTHIVVPPQLAKAATQLLERELRAENGAVVDNEFKRMNLELVIADYL</sequence>
<accession>A0A0A2XAT4</accession>
<dbReference type="RefSeq" id="WP_039085061.1">
    <property type="nucleotide sequence ID" value="NZ_JPXS01000077.1"/>
</dbReference>
<protein>
    <submittedName>
        <fullName evidence="2">Head protein</fullName>
    </submittedName>
</protein>
<reference evidence="2 3" key="1">
    <citation type="submission" date="2014-08" db="EMBL/GenBank/DDBJ databases">
        <title>Chaperone-usher fimbriae in a diverse selection of Gallibacterium genomes.</title>
        <authorList>
            <person name="Kudirkiene E."/>
            <person name="Bager R.J."/>
            <person name="Johnson T.J."/>
            <person name="Bojesen A.M."/>
        </authorList>
    </citation>
    <scope>NUCLEOTIDE SEQUENCE [LARGE SCALE GENOMIC DNA]</scope>
    <source>
        <strain evidence="2 3">20558/3kl.</strain>
    </source>
</reference>
<name>A0A0A2XAT4_9PAST</name>
<evidence type="ECO:0000313" key="3">
    <source>
        <dbReference type="Proteomes" id="UP000030526"/>
    </source>
</evidence>
<feature type="domain" description="Bacteriophage Mu GpT" evidence="1">
    <location>
        <begin position="9"/>
        <end position="308"/>
    </location>
</feature>
<evidence type="ECO:0000313" key="2">
    <source>
        <dbReference type="EMBL" id="KGQ29183.1"/>
    </source>
</evidence>
<proteinExistence type="predicted"/>
<dbReference type="InterPro" id="IPR018774">
    <property type="entry name" value="Phage_Mu_GpT"/>
</dbReference>
<dbReference type="Proteomes" id="UP000030526">
    <property type="component" value="Unassembled WGS sequence"/>
</dbReference>
<evidence type="ECO:0000259" key="1">
    <source>
        <dbReference type="Pfam" id="PF10124"/>
    </source>
</evidence>
<organism evidence="2 3">
    <name type="scientific">Gallibacterium anatis</name>
    <dbReference type="NCBI Taxonomy" id="750"/>
    <lineage>
        <taxon>Bacteria</taxon>
        <taxon>Pseudomonadati</taxon>
        <taxon>Pseudomonadota</taxon>
        <taxon>Gammaproteobacteria</taxon>
        <taxon>Pasteurellales</taxon>
        <taxon>Pasteurellaceae</taxon>
        <taxon>Gallibacterium</taxon>
    </lineage>
</organism>
<comment type="caution">
    <text evidence="2">The sequence shown here is derived from an EMBL/GenBank/DDBJ whole genome shotgun (WGS) entry which is preliminary data.</text>
</comment>
<dbReference type="Pfam" id="PF10124">
    <property type="entry name" value="Mu-like_gpT"/>
    <property type="match status" value="1"/>
</dbReference>
<dbReference type="AlphaFoldDB" id="A0A0A2XAT4"/>
<gene>
    <name evidence="2" type="ORF">JP32_11675</name>
</gene>
<dbReference type="EMBL" id="JPXS01000077">
    <property type="protein sequence ID" value="KGQ29183.1"/>
    <property type="molecule type" value="Genomic_DNA"/>
</dbReference>